<reference evidence="11 12" key="1">
    <citation type="submission" date="2017-09" db="EMBL/GenBank/DDBJ databases">
        <authorList>
            <person name="Ehlers B."/>
            <person name="Leendertz F.H."/>
        </authorList>
    </citation>
    <scope>NUCLEOTIDE SEQUENCE [LARGE SCALE GENOMIC DNA]</scope>
    <source>
        <strain evidence="11 12">CGMCC 1.12662</strain>
    </source>
</reference>
<evidence type="ECO:0000256" key="1">
    <source>
        <dbReference type="ARBA" id="ARBA00004167"/>
    </source>
</evidence>
<dbReference type="AlphaFoldDB" id="A0A285J1U0"/>
<dbReference type="GO" id="GO:0008320">
    <property type="term" value="F:protein transmembrane transporter activity"/>
    <property type="evidence" value="ECO:0007669"/>
    <property type="project" value="InterPro"/>
</dbReference>
<proteinExistence type="predicted"/>
<evidence type="ECO:0000313" key="13">
    <source>
        <dbReference type="Proteomes" id="UP000231702"/>
    </source>
</evidence>
<evidence type="ECO:0000313" key="11">
    <source>
        <dbReference type="EMBL" id="SNY54285.1"/>
    </source>
</evidence>
<dbReference type="Pfam" id="PF02416">
    <property type="entry name" value="TatA_B_E"/>
    <property type="match status" value="1"/>
</dbReference>
<keyword evidence="6" id="KW-1133">Transmembrane helix</keyword>
<dbReference type="InterPro" id="IPR018448">
    <property type="entry name" value="TatB"/>
</dbReference>
<protein>
    <submittedName>
        <fullName evidence="11">Sec-independent protein translocase protein TatB</fullName>
    </submittedName>
    <submittedName>
        <fullName evidence="10">Twin-arginine translocase subunit TatB</fullName>
    </submittedName>
</protein>
<evidence type="ECO:0000256" key="7">
    <source>
        <dbReference type="ARBA" id="ARBA00023010"/>
    </source>
</evidence>
<feature type="compositionally biased region" description="Basic and acidic residues" evidence="9">
    <location>
        <begin position="98"/>
        <end position="110"/>
    </location>
</feature>
<dbReference type="PRINTS" id="PR01506">
    <property type="entry name" value="TATBPROTEIN"/>
</dbReference>
<dbReference type="EMBL" id="PGTD01000015">
    <property type="protein sequence ID" value="PJE29808.1"/>
    <property type="molecule type" value="Genomic_DNA"/>
</dbReference>
<feature type="compositionally biased region" description="Low complexity" evidence="9">
    <location>
        <begin position="145"/>
        <end position="163"/>
    </location>
</feature>
<keyword evidence="5" id="KW-0653">Protein transport</keyword>
<feature type="region of interest" description="Disordered" evidence="9">
    <location>
        <begin position="98"/>
        <end position="199"/>
    </location>
</feature>
<reference evidence="10 13" key="2">
    <citation type="journal article" date="2018" name="Int. J. Syst. Evol. Microbiol.">
        <title>Pseudooceanicola lipolyticus sp. nov., a marine alphaproteobacterium, reclassification of Oceanicola flagellatus as Pseudooceanicola flagellatus comb. nov. and emended description of the genus Pseudooceanicola.</title>
        <authorList>
            <person name="Huang M.-M."/>
            <person name="Guo L.-L."/>
            <person name="Wu Y.-H."/>
            <person name="Lai Q.-L."/>
            <person name="Shao Z.-Z."/>
            <person name="Wang C.-S."/>
            <person name="Wu M."/>
            <person name="Xu X.-W."/>
        </authorList>
    </citation>
    <scope>NUCLEOTIDE SEQUENCE [LARGE SCALE GENOMIC DNA]</scope>
    <source>
        <strain evidence="10 13">Ar-45</strain>
    </source>
</reference>
<feature type="region of interest" description="Disordered" evidence="9">
    <location>
        <begin position="53"/>
        <end position="74"/>
    </location>
</feature>
<keyword evidence="2" id="KW-0813">Transport</keyword>
<evidence type="ECO:0000256" key="3">
    <source>
        <dbReference type="ARBA" id="ARBA00022475"/>
    </source>
</evidence>
<dbReference type="InterPro" id="IPR003369">
    <property type="entry name" value="TatA/B/E"/>
</dbReference>
<evidence type="ECO:0000313" key="10">
    <source>
        <dbReference type="EMBL" id="PJE29808.1"/>
    </source>
</evidence>
<gene>
    <name evidence="10" type="primary">tatB</name>
    <name evidence="10" type="ORF">CVM39_07855</name>
    <name evidence="11" type="ORF">SAMN06297129_2790</name>
</gene>
<comment type="subcellular location">
    <subcellularLocation>
        <location evidence="1">Membrane</location>
        <topology evidence="1">Single-pass membrane protein</topology>
    </subcellularLocation>
</comment>
<name>A0A285J1U0_9RHOB</name>
<dbReference type="Gene3D" id="1.20.5.3310">
    <property type="match status" value="1"/>
</dbReference>
<evidence type="ECO:0000256" key="9">
    <source>
        <dbReference type="SAM" id="MobiDB-lite"/>
    </source>
</evidence>
<sequence length="199" mass="20775">MFGMGGTEILLVGIVALIVVGPKELPGLFRSFGQFVGKARGMAREFSRAMEDAADQSGMKEAGRTLKGLSNPSKYGMDKVKEAANPLKWDADSATGKLAEDRAEASKKIQEATARAAQKRLDAEAAAQANPLPVPELPQNRAQSTAGAPAPQAPVGQPVTQPAMRQTPGQRAAGAARKPATRVGTRGPGTNPRRPVPKG</sequence>
<keyword evidence="3" id="KW-1003">Cell membrane</keyword>
<evidence type="ECO:0000256" key="6">
    <source>
        <dbReference type="ARBA" id="ARBA00022989"/>
    </source>
</evidence>
<dbReference type="NCBIfam" id="TIGR01410">
    <property type="entry name" value="tatB"/>
    <property type="match status" value="1"/>
</dbReference>
<dbReference type="GO" id="GO:0043953">
    <property type="term" value="P:protein transport by the Tat complex"/>
    <property type="evidence" value="ECO:0007669"/>
    <property type="project" value="InterPro"/>
</dbReference>
<evidence type="ECO:0000313" key="12">
    <source>
        <dbReference type="Proteomes" id="UP000231655"/>
    </source>
</evidence>
<evidence type="ECO:0000256" key="2">
    <source>
        <dbReference type="ARBA" id="ARBA00022448"/>
    </source>
</evidence>
<dbReference type="EMBL" id="OBEA01000005">
    <property type="protein sequence ID" value="SNY54285.1"/>
    <property type="molecule type" value="Genomic_DNA"/>
</dbReference>
<dbReference type="RefSeq" id="WP_097146501.1">
    <property type="nucleotide sequence ID" value="NZ_OBEA01000005.1"/>
</dbReference>
<keyword evidence="13" id="KW-1185">Reference proteome</keyword>
<dbReference type="GO" id="GO:0016020">
    <property type="term" value="C:membrane"/>
    <property type="evidence" value="ECO:0007669"/>
    <property type="project" value="UniProtKB-SubCell"/>
</dbReference>
<dbReference type="OrthoDB" id="7206969at2"/>
<dbReference type="PANTHER" id="PTHR33162">
    <property type="entry name" value="SEC-INDEPENDENT PROTEIN TRANSLOCASE PROTEIN TATA, CHLOROPLASTIC"/>
    <property type="match status" value="1"/>
</dbReference>
<dbReference type="PANTHER" id="PTHR33162:SF1">
    <property type="entry name" value="SEC-INDEPENDENT PROTEIN TRANSLOCASE PROTEIN TATA, CHLOROPLASTIC"/>
    <property type="match status" value="1"/>
</dbReference>
<evidence type="ECO:0000256" key="8">
    <source>
        <dbReference type="ARBA" id="ARBA00023136"/>
    </source>
</evidence>
<dbReference type="Proteomes" id="UP000231702">
    <property type="component" value="Unassembled WGS sequence"/>
</dbReference>
<evidence type="ECO:0000256" key="4">
    <source>
        <dbReference type="ARBA" id="ARBA00022692"/>
    </source>
</evidence>
<keyword evidence="4" id="KW-0812">Transmembrane</keyword>
<evidence type="ECO:0000256" key="5">
    <source>
        <dbReference type="ARBA" id="ARBA00022927"/>
    </source>
</evidence>
<keyword evidence="8" id="KW-0472">Membrane</keyword>
<keyword evidence="7" id="KW-0811">Translocation</keyword>
<organism evidence="11 12">
    <name type="scientific">Pseudooceanicola antarcticus</name>
    <dbReference type="NCBI Taxonomy" id="1247613"/>
    <lineage>
        <taxon>Bacteria</taxon>
        <taxon>Pseudomonadati</taxon>
        <taxon>Pseudomonadota</taxon>
        <taxon>Alphaproteobacteria</taxon>
        <taxon>Rhodobacterales</taxon>
        <taxon>Paracoccaceae</taxon>
        <taxon>Pseudooceanicola</taxon>
    </lineage>
</organism>
<dbReference type="Proteomes" id="UP000231655">
    <property type="component" value="Unassembled WGS sequence"/>
</dbReference>
<accession>A0A285J1U0</accession>